<dbReference type="GO" id="GO:0006357">
    <property type="term" value="P:regulation of transcription by RNA polymerase II"/>
    <property type="evidence" value="ECO:0007669"/>
    <property type="project" value="TreeGrafter"/>
</dbReference>
<feature type="domain" description="C2H2-type" evidence="12">
    <location>
        <begin position="355"/>
        <end position="382"/>
    </location>
</feature>
<dbReference type="GO" id="GO:0003700">
    <property type="term" value="F:DNA-binding transcription factor activity"/>
    <property type="evidence" value="ECO:0007669"/>
    <property type="project" value="TreeGrafter"/>
</dbReference>
<evidence type="ECO:0000259" key="12">
    <source>
        <dbReference type="PROSITE" id="PS50157"/>
    </source>
</evidence>
<evidence type="ECO:0000256" key="5">
    <source>
        <dbReference type="ARBA" id="ARBA00022833"/>
    </source>
</evidence>
<keyword evidence="6" id="KW-0805">Transcription regulation</keyword>
<protein>
    <recommendedName>
        <fullName evidence="12">C2H2-type domain-containing protein</fullName>
    </recommendedName>
</protein>
<feature type="domain" description="C2H2-type" evidence="12">
    <location>
        <begin position="327"/>
        <end position="354"/>
    </location>
</feature>
<evidence type="ECO:0000313" key="13">
    <source>
        <dbReference type="EMBL" id="CAB3379567.1"/>
    </source>
</evidence>
<evidence type="ECO:0000256" key="3">
    <source>
        <dbReference type="ARBA" id="ARBA00022737"/>
    </source>
</evidence>
<comment type="caution">
    <text evidence="13">The sequence shown here is derived from an EMBL/GenBank/DDBJ whole genome shotgun (WGS) entry which is preliminary data.</text>
</comment>
<feature type="domain" description="C2H2-type" evidence="12">
    <location>
        <begin position="383"/>
        <end position="410"/>
    </location>
</feature>
<keyword evidence="14" id="KW-1185">Reference proteome</keyword>
<evidence type="ECO:0000256" key="8">
    <source>
        <dbReference type="ARBA" id="ARBA00023163"/>
    </source>
</evidence>
<evidence type="ECO:0000313" key="14">
    <source>
        <dbReference type="Proteomes" id="UP000494165"/>
    </source>
</evidence>
<evidence type="ECO:0000256" key="2">
    <source>
        <dbReference type="ARBA" id="ARBA00022723"/>
    </source>
</evidence>
<sequence length="544" mass="62383">MSVIISPEGFQGSQRQQPQPHDLTLHRNLDQRGQNMGVSVDEMTSNLINNTCCPKCELPINSKQNRLVQDTCGHTKCRICLLKEETGCLECQQSEEQLRYTELRPPVIESYCCDLNPVDQRYLNLDAGFDCRKSVVELHSTDKFLPIQQQQPLNLISPDFRCPTPTFTRDKSPEVMFERLPCEKTVSLPFKKSLRFPKIDLNCQKQVLEKRLANAAIPVQEEPKLCLVEDKKEVEETSQENIVETERPEEATTDIPKESEVHVEQNEASSAIKTKKKRGKKAEPLPSHIQVQKGVKKSYTCNVCKRSFSTRANVHYHISCGSTEKPFECTQCGKGFISITHYKIHIRSHSGKRPFVCVYCNKDFAQKGKLRRHMMLHTGERPYCCEICGKGFRDHNALTKHNAVHSDERLFPCTKCEKRFKDVSNLTKHMVVHTKDKPYMCEQCGKSFGFNATLSHHKLIHTRRRDHACKICDMAFRLKRDLGRHMAIHSDRKPYKCPLCDIPVRRKDNLERHIRNTHPNAGKGSEAREKPNSVPVINATPAAK</sequence>
<dbReference type="FunFam" id="3.30.160.60:FF:000925">
    <property type="entry name" value="Zinc finger protein 668"/>
    <property type="match status" value="1"/>
</dbReference>
<dbReference type="FunFam" id="3.30.160.60:FF:000295">
    <property type="entry name" value="zinc finger protein 19"/>
    <property type="match status" value="1"/>
</dbReference>
<dbReference type="InterPro" id="IPR013087">
    <property type="entry name" value="Znf_C2H2_type"/>
</dbReference>
<accession>A0A8S1DH79</accession>
<proteinExistence type="predicted"/>
<dbReference type="GO" id="GO:0000978">
    <property type="term" value="F:RNA polymerase II cis-regulatory region sequence-specific DNA binding"/>
    <property type="evidence" value="ECO:0007669"/>
    <property type="project" value="TreeGrafter"/>
</dbReference>
<keyword evidence="9" id="KW-0539">Nucleus</keyword>
<dbReference type="AlphaFoldDB" id="A0A8S1DH79"/>
<feature type="region of interest" description="Disordered" evidence="11">
    <location>
        <begin position="260"/>
        <end position="285"/>
    </location>
</feature>
<keyword evidence="4 10" id="KW-0863">Zinc-finger</keyword>
<gene>
    <name evidence="13" type="ORF">CLODIP_2_CD07044</name>
</gene>
<dbReference type="SMART" id="SM00355">
    <property type="entry name" value="ZnF_C2H2"/>
    <property type="match status" value="8"/>
</dbReference>
<evidence type="ECO:0000256" key="9">
    <source>
        <dbReference type="ARBA" id="ARBA00023242"/>
    </source>
</evidence>
<feature type="region of interest" description="Disordered" evidence="11">
    <location>
        <begin position="1"/>
        <end position="20"/>
    </location>
</feature>
<evidence type="ECO:0000256" key="1">
    <source>
        <dbReference type="ARBA" id="ARBA00004123"/>
    </source>
</evidence>
<dbReference type="GO" id="GO:0032502">
    <property type="term" value="P:developmental process"/>
    <property type="evidence" value="ECO:0007669"/>
    <property type="project" value="UniProtKB-ARBA"/>
</dbReference>
<feature type="domain" description="C2H2-type" evidence="12">
    <location>
        <begin position="495"/>
        <end position="523"/>
    </location>
</feature>
<keyword evidence="7" id="KW-0238">DNA-binding</keyword>
<dbReference type="FunFam" id="3.30.160.60:FF:000145">
    <property type="entry name" value="Zinc finger protein 574"/>
    <property type="match status" value="1"/>
</dbReference>
<dbReference type="FunFam" id="3.30.160.60:FF:000087">
    <property type="entry name" value="Zinc finger protein 354B"/>
    <property type="match status" value="1"/>
</dbReference>
<comment type="subcellular location">
    <subcellularLocation>
        <location evidence="1">Nucleus</location>
    </subcellularLocation>
</comment>
<dbReference type="PROSITE" id="PS50157">
    <property type="entry name" value="ZINC_FINGER_C2H2_2"/>
    <property type="match status" value="8"/>
</dbReference>
<dbReference type="Pfam" id="PF00096">
    <property type="entry name" value="zf-C2H2"/>
    <property type="match status" value="6"/>
</dbReference>
<dbReference type="OrthoDB" id="6077919at2759"/>
<dbReference type="GO" id="GO:0005634">
    <property type="term" value="C:nucleus"/>
    <property type="evidence" value="ECO:0007669"/>
    <property type="project" value="UniProtKB-SubCell"/>
</dbReference>
<dbReference type="Gene3D" id="3.30.160.60">
    <property type="entry name" value="Classic Zinc Finger"/>
    <property type="match status" value="8"/>
</dbReference>
<organism evidence="13 14">
    <name type="scientific">Cloeon dipterum</name>
    <dbReference type="NCBI Taxonomy" id="197152"/>
    <lineage>
        <taxon>Eukaryota</taxon>
        <taxon>Metazoa</taxon>
        <taxon>Ecdysozoa</taxon>
        <taxon>Arthropoda</taxon>
        <taxon>Hexapoda</taxon>
        <taxon>Insecta</taxon>
        <taxon>Pterygota</taxon>
        <taxon>Palaeoptera</taxon>
        <taxon>Ephemeroptera</taxon>
        <taxon>Pisciforma</taxon>
        <taxon>Baetidae</taxon>
        <taxon>Cloeon</taxon>
    </lineage>
</organism>
<dbReference type="SUPFAM" id="SSF57667">
    <property type="entry name" value="beta-beta-alpha zinc fingers"/>
    <property type="match status" value="5"/>
</dbReference>
<keyword evidence="2" id="KW-0479">Metal-binding</keyword>
<name>A0A8S1DH79_9INSE</name>
<dbReference type="PROSITE" id="PS00028">
    <property type="entry name" value="ZINC_FINGER_C2H2_1"/>
    <property type="match status" value="7"/>
</dbReference>
<feature type="region of interest" description="Disordered" evidence="11">
    <location>
        <begin position="510"/>
        <end position="544"/>
    </location>
</feature>
<evidence type="ECO:0000256" key="7">
    <source>
        <dbReference type="ARBA" id="ARBA00023125"/>
    </source>
</evidence>
<evidence type="ECO:0000256" key="6">
    <source>
        <dbReference type="ARBA" id="ARBA00023015"/>
    </source>
</evidence>
<dbReference type="InterPro" id="IPR036236">
    <property type="entry name" value="Znf_C2H2_sf"/>
</dbReference>
<reference evidence="13 14" key="1">
    <citation type="submission" date="2020-04" db="EMBL/GenBank/DDBJ databases">
        <authorList>
            <person name="Alioto T."/>
            <person name="Alioto T."/>
            <person name="Gomez Garrido J."/>
        </authorList>
    </citation>
    <scope>NUCLEOTIDE SEQUENCE [LARGE SCALE GENOMIC DNA]</scope>
</reference>
<evidence type="ECO:0000256" key="4">
    <source>
        <dbReference type="ARBA" id="ARBA00022771"/>
    </source>
</evidence>
<dbReference type="Proteomes" id="UP000494165">
    <property type="component" value="Unassembled WGS sequence"/>
</dbReference>
<dbReference type="GO" id="GO:0008270">
    <property type="term" value="F:zinc ion binding"/>
    <property type="evidence" value="ECO:0007669"/>
    <property type="project" value="UniProtKB-KW"/>
</dbReference>
<keyword evidence="8" id="KW-0804">Transcription</keyword>
<evidence type="ECO:0000256" key="10">
    <source>
        <dbReference type="PROSITE-ProRule" id="PRU00042"/>
    </source>
</evidence>
<evidence type="ECO:0000256" key="11">
    <source>
        <dbReference type="SAM" id="MobiDB-lite"/>
    </source>
</evidence>
<dbReference type="EMBL" id="CADEPI010000189">
    <property type="protein sequence ID" value="CAB3379567.1"/>
    <property type="molecule type" value="Genomic_DNA"/>
</dbReference>
<feature type="domain" description="C2H2-type" evidence="12">
    <location>
        <begin position="439"/>
        <end position="466"/>
    </location>
</feature>
<feature type="domain" description="C2H2-type" evidence="12">
    <location>
        <begin position="411"/>
        <end position="438"/>
    </location>
</feature>
<dbReference type="PANTHER" id="PTHR24390:SF159">
    <property type="entry name" value="GROWTH FACTOR INDEPENDENT 1 TRANSCRIPTIONAL REPRESSOR"/>
    <property type="match status" value="1"/>
</dbReference>
<dbReference type="PANTHER" id="PTHR24390">
    <property type="entry name" value="ZINC FINGER PROTEIN"/>
    <property type="match status" value="1"/>
</dbReference>
<dbReference type="Pfam" id="PF13912">
    <property type="entry name" value="zf-C2H2_6"/>
    <property type="match status" value="1"/>
</dbReference>
<dbReference type="FunFam" id="3.30.160.60:FF:000202">
    <property type="entry name" value="Zinc finger protein 574"/>
    <property type="match status" value="1"/>
</dbReference>
<feature type="domain" description="C2H2-type" evidence="12">
    <location>
        <begin position="467"/>
        <end position="494"/>
    </location>
</feature>
<keyword evidence="3" id="KW-0677">Repeat</keyword>
<keyword evidence="5" id="KW-0862">Zinc</keyword>
<feature type="domain" description="C2H2-type" evidence="12">
    <location>
        <begin position="299"/>
        <end position="326"/>
    </location>
</feature>